<sequence length="800" mass="89268">MQQQYPRQQQPTGQPGGYLGGQPAGYIGGPTAAPGSDASSFDPWLIWVTFRRCWHWAVPAGLVLASITAFAVLSTFEPQFEASYRLESNKDWLLDRGVMPTPDDLARSEGPILTSPIVLSSIMANETLHQYSLADPETREQTLLARLKVRSGGTNSTMVVTYTDAGKEFAADVCNAVVAAYLQKRDEYDNLRISRLTQYLGRQIDDLKRRVEEQKEIVANYAREASGAAPGERVAEIESAESFQLIEQLRRQISEVEIELAMIDAGVGIRNPSARDQIEPTSYAQFIPPHIPVVKGKVDESRLESMIEKDEDVKFATERYELYRQEVLKMEVSEGWRTAQDFFEQQKQKRDEWKDKLDEARNKASAAAVAILDSELEDEYQVQLKERDAEIERRRKEFAAFSDIKEKELVGRADLMSEQEQEEIKERRKQLALQLSVYQKQYDDEADRLRRRDSNNVALEFAKTDLDQSFEMLARVTARLDSIQLESQRGSSVISVAKATPPTRPVEDMPFKKMVVAGGAGFAVPFLIGLLWEFRVKRITDSHELERSIMLAPVVGELARAPSANGGRNSKGRRVFEESVDSLRANLALSKGTRDARSFAIVSSMSGEGKSTAVSQLAISLAKACGKTVLIIDADMRCPDQHDVFGLSLEPGLNEVLREVVDFDEAVNKELGDLVHVLPAGRLKASPHRLLSTSSMRELLDKAFEKYAYVIIDTAPVLSAGETLAVASAVDSTLVCVMRDLTRMDSVVRTTHRLEASGANVVGTIFSGVTHRQYSYRYGDYRYSDFTELVTSGSAATIEQ</sequence>
<comment type="catalytic activity">
    <reaction evidence="8">
        <text>L-tyrosyl-[protein] + ATP = O-phospho-L-tyrosyl-[protein] + ADP + H(+)</text>
        <dbReference type="Rhea" id="RHEA:10596"/>
        <dbReference type="Rhea" id="RHEA-COMP:10136"/>
        <dbReference type="Rhea" id="RHEA-COMP:20101"/>
        <dbReference type="ChEBI" id="CHEBI:15378"/>
        <dbReference type="ChEBI" id="CHEBI:30616"/>
        <dbReference type="ChEBI" id="CHEBI:46858"/>
        <dbReference type="ChEBI" id="CHEBI:61978"/>
        <dbReference type="ChEBI" id="CHEBI:456216"/>
        <dbReference type="EC" id="2.7.10.2"/>
    </reaction>
</comment>
<evidence type="ECO:0000256" key="8">
    <source>
        <dbReference type="ARBA" id="ARBA00051245"/>
    </source>
</evidence>
<keyword evidence="5" id="KW-0418">Kinase</keyword>
<organism evidence="13 14">
    <name type="scientific">Roseiconus lacunae</name>
    <dbReference type="NCBI Taxonomy" id="2605694"/>
    <lineage>
        <taxon>Bacteria</taxon>
        <taxon>Pseudomonadati</taxon>
        <taxon>Planctomycetota</taxon>
        <taxon>Planctomycetia</taxon>
        <taxon>Pirellulales</taxon>
        <taxon>Pirellulaceae</taxon>
        <taxon>Roseiconus</taxon>
    </lineage>
</organism>
<evidence type="ECO:0000256" key="6">
    <source>
        <dbReference type="ARBA" id="ARBA00022840"/>
    </source>
</evidence>
<gene>
    <name evidence="13" type="ORF">QTN89_25650</name>
</gene>
<dbReference type="SUPFAM" id="SSF52540">
    <property type="entry name" value="P-loop containing nucleoside triphosphate hydrolases"/>
    <property type="match status" value="1"/>
</dbReference>
<dbReference type="GO" id="GO:0004715">
    <property type="term" value="F:non-membrane spanning protein tyrosine kinase activity"/>
    <property type="evidence" value="ECO:0007669"/>
    <property type="project" value="UniProtKB-EC"/>
</dbReference>
<keyword evidence="4" id="KW-0547">Nucleotide-binding</keyword>
<evidence type="ECO:0000256" key="10">
    <source>
        <dbReference type="SAM" id="MobiDB-lite"/>
    </source>
</evidence>
<keyword evidence="6" id="KW-0067">ATP-binding</keyword>
<dbReference type="RefSeq" id="WP_289166853.1">
    <property type="nucleotide sequence ID" value="NZ_JASZZN010000027.1"/>
</dbReference>
<keyword evidence="11" id="KW-0812">Transmembrane</keyword>
<dbReference type="EMBL" id="JASZZN010000027">
    <property type="protein sequence ID" value="MDM4018864.1"/>
    <property type="molecule type" value="Genomic_DNA"/>
</dbReference>
<feature type="domain" description="AAA" evidence="12">
    <location>
        <begin position="600"/>
        <end position="739"/>
    </location>
</feature>
<proteinExistence type="inferred from homology"/>
<evidence type="ECO:0000256" key="3">
    <source>
        <dbReference type="ARBA" id="ARBA00022679"/>
    </source>
</evidence>
<dbReference type="InterPro" id="IPR027417">
    <property type="entry name" value="P-loop_NTPase"/>
</dbReference>
<dbReference type="PANTHER" id="PTHR32309:SF13">
    <property type="entry name" value="FERRIC ENTEROBACTIN TRANSPORT PROTEIN FEPE"/>
    <property type="match status" value="1"/>
</dbReference>
<dbReference type="InterPro" id="IPR025669">
    <property type="entry name" value="AAA_dom"/>
</dbReference>
<protein>
    <recommendedName>
        <fullName evidence="2">non-specific protein-tyrosine kinase</fullName>
        <ecNumber evidence="2">2.7.10.2</ecNumber>
    </recommendedName>
</protein>
<dbReference type="Pfam" id="PF13614">
    <property type="entry name" value="AAA_31"/>
    <property type="match status" value="1"/>
</dbReference>
<keyword evidence="11" id="KW-1133">Transmembrane helix</keyword>
<keyword evidence="9" id="KW-0175">Coiled coil</keyword>
<feature type="compositionally biased region" description="Low complexity" evidence="10">
    <location>
        <begin position="1"/>
        <end position="13"/>
    </location>
</feature>
<dbReference type="PANTHER" id="PTHR32309">
    <property type="entry name" value="TYROSINE-PROTEIN KINASE"/>
    <property type="match status" value="1"/>
</dbReference>
<dbReference type="NCBIfam" id="TIGR01007">
    <property type="entry name" value="eps_fam"/>
    <property type="match status" value="1"/>
</dbReference>
<evidence type="ECO:0000313" key="14">
    <source>
        <dbReference type="Proteomes" id="UP001239462"/>
    </source>
</evidence>
<evidence type="ECO:0000256" key="7">
    <source>
        <dbReference type="ARBA" id="ARBA00023137"/>
    </source>
</evidence>
<dbReference type="CDD" id="cd05387">
    <property type="entry name" value="BY-kinase"/>
    <property type="match status" value="1"/>
</dbReference>
<evidence type="ECO:0000256" key="1">
    <source>
        <dbReference type="ARBA" id="ARBA00007316"/>
    </source>
</evidence>
<evidence type="ECO:0000256" key="5">
    <source>
        <dbReference type="ARBA" id="ARBA00022777"/>
    </source>
</evidence>
<dbReference type="EC" id="2.7.10.2" evidence="2"/>
<dbReference type="InterPro" id="IPR050445">
    <property type="entry name" value="Bact_polysacc_biosynth/exp"/>
</dbReference>
<feature type="coiled-coil region" evidence="9">
    <location>
        <begin position="204"/>
        <end position="266"/>
    </location>
</feature>
<comment type="caution">
    <text evidence="13">The sequence shown here is derived from an EMBL/GenBank/DDBJ whole genome shotgun (WGS) entry which is preliminary data.</text>
</comment>
<accession>A0ABT7PQS8</accession>
<dbReference type="Proteomes" id="UP001239462">
    <property type="component" value="Unassembled WGS sequence"/>
</dbReference>
<evidence type="ECO:0000259" key="12">
    <source>
        <dbReference type="Pfam" id="PF13614"/>
    </source>
</evidence>
<feature type="coiled-coil region" evidence="9">
    <location>
        <begin position="343"/>
        <end position="370"/>
    </location>
</feature>
<evidence type="ECO:0000313" key="13">
    <source>
        <dbReference type="EMBL" id="MDM4018864.1"/>
    </source>
</evidence>
<name>A0ABT7PQS8_9BACT</name>
<evidence type="ECO:0000256" key="9">
    <source>
        <dbReference type="SAM" id="Coils"/>
    </source>
</evidence>
<evidence type="ECO:0000256" key="11">
    <source>
        <dbReference type="SAM" id="Phobius"/>
    </source>
</evidence>
<keyword evidence="7" id="KW-0829">Tyrosine-protein kinase</keyword>
<evidence type="ECO:0000256" key="2">
    <source>
        <dbReference type="ARBA" id="ARBA00011903"/>
    </source>
</evidence>
<keyword evidence="3 13" id="KW-0808">Transferase</keyword>
<comment type="similarity">
    <text evidence="1">Belongs to the CpsD/CapB family.</text>
</comment>
<dbReference type="InterPro" id="IPR005702">
    <property type="entry name" value="Wzc-like_C"/>
</dbReference>
<keyword evidence="14" id="KW-1185">Reference proteome</keyword>
<reference evidence="13 14" key="1">
    <citation type="submission" date="2023-06" db="EMBL/GenBank/DDBJ databases">
        <title>Roseiconus lacunae JC819 isolated from Gulf of Mannar region, Tamil Nadu.</title>
        <authorList>
            <person name="Pk S."/>
            <person name="Ch S."/>
            <person name="Ch V.R."/>
        </authorList>
    </citation>
    <scope>NUCLEOTIDE SEQUENCE [LARGE SCALE GENOMIC DNA]</scope>
    <source>
        <strain evidence="13 14">JC819</strain>
    </source>
</reference>
<dbReference type="Gene3D" id="3.40.50.300">
    <property type="entry name" value="P-loop containing nucleotide triphosphate hydrolases"/>
    <property type="match status" value="1"/>
</dbReference>
<evidence type="ECO:0000256" key="4">
    <source>
        <dbReference type="ARBA" id="ARBA00022741"/>
    </source>
</evidence>
<feature type="region of interest" description="Disordered" evidence="10">
    <location>
        <begin position="1"/>
        <end position="31"/>
    </location>
</feature>
<feature type="transmembrane region" description="Helical" evidence="11">
    <location>
        <begin position="54"/>
        <end position="76"/>
    </location>
</feature>
<feature type="compositionally biased region" description="Gly residues" evidence="10">
    <location>
        <begin position="14"/>
        <end position="28"/>
    </location>
</feature>
<keyword evidence="11" id="KW-0472">Membrane</keyword>